<dbReference type="AlphaFoldDB" id="A0AAD8Y054"/>
<sequence length="128" mass="14609">MKQKKDDFIRRGDKATTAITIIVFESIIERVKWTEEQCNSVPEHHVDTLTTSLKKATDLPPLPEGGVAAALKKWMDSEHDNNNDNDDNVYPTCYLPPPKSCDVTSYTLVIMSHTTERLEAFMDPLRTW</sequence>
<protein>
    <submittedName>
        <fullName evidence="1">Uncharacterized protein</fullName>
    </submittedName>
</protein>
<name>A0AAD8Y054_9STRA</name>
<keyword evidence="2" id="KW-1185">Reference proteome</keyword>
<comment type="caution">
    <text evidence="1">The sequence shown here is derived from an EMBL/GenBank/DDBJ whole genome shotgun (WGS) entry which is preliminary data.</text>
</comment>
<dbReference type="EMBL" id="JATAAI010000028">
    <property type="protein sequence ID" value="KAK1736615.1"/>
    <property type="molecule type" value="Genomic_DNA"/>
</dbReference>
<gene>
    <name evidence="1" type="ORF">QTG54_012637</name>
</gene>
<reference evidence="1" key="1">
    <citation type="submission" date="2023-06" db="EMBL/GenBank/DDBJ databases">
        <title>Survivors Of The Sea: Transcriptome response of Skeletonema marinoi to long-term dormancy.</title>
        <authorList>
            <person name="Pinder M.I.M."/>
            <person name="Kourtchenko O."/>
            <person name="Robertson E.K."/>
            <person name="Larsson T."/>
            <person name="Maumus F."/>
            <person name="Osuna-Cruz C.M."/>
            <person name="Vancaester E."/>
            <person name="Stenow R."/>
            <person name="Vandepoele K."/>
            <person name="Ploug H."/>
            <person name="Bruchert V."/>
            <person name="Godhe A."/>
            <person name="Topel M."/>
        </authorList>
    </citation>
    <scope>NUCLEOTIDE SEQUENCE</scope>
    <source>
        <strain evidence="1">R05AC</strain>
    </source>
</reference>
<proteinExistence type="predicted"/>
<organism evidence="1 2">
    <name type="scientific">Skeletonema marinoi</name>
    <dbReference type="NCBI Taxonomy" id="267567"/>
    <lineage>
        <taxon>Eukaryota</taxon>
        <taxon>Sar</taxon>
        <taxon>Stramenopiles</taxon>
        <taxon>Ochrophyta</taxon>
        <taxon>Bacillariophyta</taxon>
        <taxon>Coscinodiscophyceae</taxon>
        <taxon>Thalassiosirophycidae</taxon>
        <taxon>Thalassiosirales</taxon>
        <taxon>Skeletonemataceae</taxon>
        <taxon>Skeletonema</taxon>
        <taxon>Skeletonema marinoi-dohrnii complex</taxon>
    </lineage>
</organism>
<dbReference type="Proteomes" id="UP001224775">
    <property type="component" value="Unassembled WGS sequence"/>
</dbReference>
<evidence type="ECO:0000313" key="2">
    <source>
        <dbReference type="Proteomes" id="UP001224775"/>
    </source>
</evidence>
<accession>A0AAD8Y054</accession>
<evidence type="ECO:0000313" key="1">
    <source>
        <dbReference type="EMBL" id="KAK1736615.1"/>
    </source>
</evidence>